<reference evidence="4" key="1">
    <citation type="submission" date="2022-11" db="UniProtKB">
        <authorList>
            <consortium name="WormBaseParasite"/>
        </authorList>
    </citation>
    <scope>IDENTIFICATION</scope>
</reference>
<dbReference type="PANTHER" id="PTHR12300">
    <property type="entry name" value="HVA22-LIKE PROTEINS"/>
    <property type="match status" value="1"/>
</dbReference>
<evidence type="ECO:0000256" key="1">
    <source>
        <dbReference type="RuleBase" id="RU362006"/>
    </source>
</evidence>
<keyword evidence="1" id="KW-0812">Transmembrane</keyword>
<dbReference type="AlphaFoldDB" id="A0A914XRH6"/>
<dbReference type="WBParaSite" id="PSAMB.scaffold91size81377.g1591.t1">
    <property type="protein sequence ID" value="PSAMB.scaffold91size81377.g1591.t1"/>
    <property type="gene ID" value="PSAMB.scaffold91size81377.g1591"/>
</dbReference>
<comment type="subcellular location">
    <subcellularLocation>
        <location evidence="1">Membrane</location>
        <topology evidence="1">Multi-pass membrane protein</topology>
    </subcellularLocation>
</comment>
<dbReference type="InterPro" id="IPR004345">
    <property type="entry name" value="TB2_DP1_HVA22"/>
</dbReference>
<keyword evidence="3" id="KW-1185">Reference proteome</keyword>
<keyword evidence="1" id="KW-1133">Transmembrane helix</keyword>
<dbReference type="Proteomes" id="UP000887566">
    <property type="component" value="Unplaced"/>
</dbReference>
<comment type="similarity">
    <text evidence="1">Belongs to the DP1 family.</text>
</comment>
<dbReference type="GO" id="GO:0071782">
    <property type="term" value="C:endoplasmic reticulum tubular network"/>
    <property type="evidence" value="ECO:0007669"/>
    <property type="project" value="TreeGrafter"/>
</dbReference>
<proteinExistence type="inferred from homology"/>
<name>A0A914XRH6_9BILA</name>
<dbReference type="Pfam" id="PF03134">
    <property type="entry name" value="TB2_DP1_HVA22"/>
    <property type="match status" value="1"/>
</dbReference>
<keyword evidence="1" id="KW-0472">Membrane</keyword>
<dbReference type="GO" id="GO:0071786">
    <property type="term" value="P:endoplasmic reticulum tubular network organization"/>
    <property type="evidence" value="ECO:0007669"/>
    <property type="project" value="TreeGrafter"/>
</dbReference>
<feature type="transmembrane region" description="Helical" evidence="1">
    <location>
        <begin position="41"/>
        <end position="65"/>
    </location>
</feature>
<dbReference type="PANTHER" id="PTHR12300:SF117">
    <property type="entry name" value="LP05237P-RELATED"/>
    <property type="match status" value="1"/>
</dbReference>
<feature type="transmembrane region" description="Helical" evidence="1">
    <location>
        <begin position="6"/>
        <end position="21"/>
    </location>
</feature>
<accession>A0A914XRH6</accession>
<dbReference type="GO" id="GO:0005881">
    <property type="term" value="C:cytoplasmic microtubule"/>
    <property type="evidence" value="ECO:0007669"/>
    <property type="project" value="TreeGrafter"/>
</dbReference>
<feature type="region of interest" description="Disordered" evidence="2">
    <location>
        <begin position="209"/>
        <end position="258"/>
    </location>
</feature>
<dbReference type="GO" id="GO:0005789">
    <property type="term" value="C:endoplasmic reticulum membrane"/>
    <property type="evidence" value="ECO:0007669"/>
    <property type="project" value="TreeGrafter"/>
</dbReference>
<feature type="compositionally biased region" description="Low complexity" evidence="2">
    <location>
        <begin position="220"/>
        <end position="236"/>
    </location>
</feature>
<evidence type="ECO:0000313" key="3">
    <source>
        <dbReference type="Proteomes" id="UP000887566"/>
    </source>
</evidence>
<evidence type="ECO:0000256" key="2">
    <source>
        <dbReference type="SAM" id="MobiDB-lite"/>
    </source>
</evidence>
<dbReference type="GO" id="GO:0008017">
    <property type="term" value="F:microtubule binding"/>
    <property type="evidence" value="ECO:0007669"/>
    <property type="project" value="TreeGrafter"/>
</dbReference>
<organism evidence="3 4">
    <name type="scientific">Plectus sambesii</name>
    <dbReference type="NCBI Taxonomy" id="2011161"/>
    <lineage>
        <taxon>Eukaryota</taxon>
        <taxon>Metazoa</taxon>
        <taxon>Ecdysozoa</taxon>
        <taxon>Nematoda</taxon>
        <taxon>Chromadorea</taxon>
        <taxon>Plectida</taxon>
        <taxon>Plectina</taxon>
        <taxon>Plectoidea</taxon>
        <taxon>Plectidae</taxon>
        <taxon>Plectus</taxon>
    </lineage>
</organism>
<sequence length="258" mass="29593">MVSVLLSRIIILTAGTLYPAYRSYKAVRTKDVREYVKWMMYWIVFALFCFAETLADVFVSFWFPFYYETKMLFVLWLLSPWTKGASILYRKWIHPTLAKHERGIDAFLDQAKNEGYNTVLRLGSQGLLCARDIVTTAAVRGQMQLVQQIQRSVSLNDVTDGAGQPRQRIRIEEIQEEADDAIASERVWQGTYDEGGNLVEEEFRYLEEQEDGNGLAAGDPAQAPRRSSRQRPAAPSDRYATLPRSSSSRTVKKRPDLY</sequence>
<protein>
    <recommendedName>
        <fullName evidence="1">Receptor expression-enhancing protein</fullName>
    </recommendedName>
</protein>
<evidence type="ECO:0000313" key="4">
    <source>
        <dbReference type="WBParaSite" id="PSAMB.scaffold91size81377.g1591.t1"/>
    </source>
</evidence>